<reference evidence="1" key="1">
    <citation type="submission" date="2020-11" db="EMBL/GenBank/DDBJ databases">
        <authorList>
            <person name="Tran Van P."/>
        </authorList>
    </citation>
    <scope>NUCLEOTIDE SEQUENCE</scope>
</reference>
<dbReference type="EMBL" id="LR903234">
    <property type="protein sequence ID" value="CAD7251671.1"/>
    <property type="molecule type" value="Genomic_DNA"/>
</dbReference>
<evidence type="ECO:0000313" key="1">
    <source>
        <dbReference type="EMBL" id="CAD7251671.1"/>
    </source>
</evidence>
<gene>
    <name evidence="1" type="ORF">DSTB1V02_LOCUS11433</name>
</gene>
<protein>
    <submittedName>
        <fullName evidence="1">Uncharacterized protein</fullName>
    </submittedName>
</protein>
<dbReference type="EMBL" id="CAJPEV010003717">
    <property type="protein sequence ID" value="CAG0900399.1"/>
    <property type="molecule type" value="Genomic_DNA"/>
</dbReference>
<name>A0A7R9FQU0_9CRUS</name>
<dbReference type="Proteomes" id="UP000677054">
    <property type="component" value="Unassembled WGS sequence"/>
</dbReference>
<dbReference type="AlphaFoldDB" id="A0A7R9FQU0"/>
<accession>A0A7R9FQU0</accession>
<keyword evidence="2" id="KW-1185">Reference proteome</keyword>
<organism evidence="1">
    <name type="scientific">Darwinula stevensoni</name>
    <dbReference type="NCBI Taxonomy" id="69355"/>
    <lineage>
        <taxon>Eukaryota</taxon>
        <taxon>Metazoa</taxon>
        <taxon>Ecdysozoa</taxon>
        <taxon>Arthropoda</taxon>
        <taxon>Crustacea</taxon>
        <taxon>Oligostraca</taxon>
        <taxon>Ostracoda</taxon>
        <taxon>Podocopa</taxon>
        <taxon>Podocopida</taxon>
        <taxon>Darwinulocopina</taxon>
        <taxon>Darwinuloidea</taxon>
        <taxon>Darwinulidae</taxon>
        <taxon>Darwinula</taxon>
    </lineage>
</organism>
<proteinExistence type="predicted"/>
<feature type="non-terminal residue" evidence="1">
    <location>
        <position position="1"/>
    </location>
</feature>
<evidence type="ECO:0000313" key="2">
    <source>
        <dbReference type="Proteomes" id="UP000677054"/>
    </source>
</evidence>
<sequence length="101" mass="10682">GCTTYGPRGPCLRPAMTGCVVSATMAPALLATAMASQLRPAVGFTSLSNDMEINGDQRLGQYCWTGLTVLLHLLPVLSTGQSRSFLLVLPHPGDGRLRIVL</sequence>